<comment type="similarity">
    <text evidence="3">Belongs to the RSA3 family.</text>
</comment>
<evidence type="ECO:0000256" key="4">
    <source>
        <dbReference type="ARBA" id="ARBA00015339"/>
    </source>
</evidence>
<proteinExistence type="inferred from homology"/>
<dbReference type="GO" id="GO:0030687">
    <property type="term" value="C:preribosome, large subunit precursor"/>
    <property type="evidence" value="ECO:0007669"/>
    <property type="project" value="TreeGrafter"/>
</dbReference>
<name>A0A1E3NZ31_WICAA</name>
<evidence type="ECO:0000256" key="8">
    <source>
        <dbReference type="SAM" id="MobiDB-lite"/>
    </source>
</evidence>
<dbReference type="RefSeq" id="XP_019037688.1">
    <property type="nucleotide sequence ID" value="XM_019183775.1"/>
</dbReference>
<feature type="domain" description="Ribosome-assembly protein 3 C-terminal" evidence="9">
    <location>
        <begin position="128"/>
        <end position="173"/>
    </location>
</feature>
<gene>
    <name evidence="10" type="ORF">WICANDRAFT_64615</name>
</gene>
<keyword evidence="6" id="KW-0539">Nucleus</keyword>
<protein>
    <recommendedName>
        <fullName evidence="4">Ribosome assembly protein 3</fullName>
    </recommendedName>
</protein>
<dbReference type="GeneID" id="30201021"/>
<evidence type="ECO:0000256" key="2">
    <source>
        <dbReference type="ARBA" id="ARBA00004604"/>
    </source>
</evidence>
<comment type="subcellular location">
    <subcellularLocation>
        <location evidence="2">Nucleus</location>
        <location evidence="2">Nucleolus</location>
    </subcellularLocation>
</comment>
<evidence type="ECO:0000256" key="1">
    <source>
        <dbReference type="ARBA" id="ARBA00003035"/>
    </source>
</evidence>
<dbReference type="OrthoDB" id="69550at2759"/>
<keyword evidence="7" id="KW-0687">Ribonucleoprotein</keyword>
<evidence type="ECO:0000256" key="3">
    <source>
        <dbReference type="ARBA" id="ARBA00006256"/>
    </source>
</evidence>
<organism evidence="10 11">
    <name type="scientific">Wickerhamomyces anomalus (strain ATCC 58044 / CBS 1984 / NCYC 433 / NRRL Y-366-8)</name>
    <name type="common">Yeast</name>
    <name type="synonym">Hansenula anomala</name>
    <dbReference type="NCBI Taxonomy" id="683960"/>
    <lineage>
        <taxon>Eukaryota</taxon>
        <taxon>Fungi</taxon>
        <taxon>Dikarya</taxon>
        <taxon>Ascomycota</taxon>
        <taxon>Saccharomycotina</taxon>
        <taxon>Saccharomycetes</taxon>
        <taxon>Phaffomycetales</taxon>
        <taxon>Wickerhamomycetaceae</taxon>
        <taxon>Wickerhamomyces</taxon>
    </lineage>
</organism>
<evidence type="ECO:0000256" key="6">
    <source>
        <dbReference type="ARBA" id="ARBA00023242"/>
    </source>
</evidence>
<dbReference type="STRING" id="683960.A0A1E3NZ31"/>
<feature type="compositionally biased region" description="Basic and acidic residues" evidence="8">
    <location>
        <begin position="1"/>
        <end position="14"/>
    </location>
</feature>
<dbReference type="InterPro" id="IPR028217">
    <property type="entry name" value="Rsa3_C"/>
</dbReference>
<feature type="compositionally biased region" description="Basic residues" evidence="8">
    <location>
        <begin position="15"/>
        <end position="24"/>
    </location>
</feature>
<dbReference type="GO" id="GO:0000027">
    <property type="term" value="P:ribosomal large subunit assembly"/>
    <property type="evidence" value="ECO:0007669"/>
    <property type="project" value="TreeGrafter"/>
</dbReference>
<keyword evidence="11" id="KW-1185">Reference proteome</keyword>
<evidence type="ECO:0000313" key="11">
    <source>
        <dbReference type="Proteomes" id="UP000094112"/>
    </source>
</evidence>
<dbReference type="Pfam" id="PF14615">
    <property type="entry name" value="Rsa3"/>
    <property type="match status" value="1"/>
</dbReference>
<dbReference type="AlphaFoldDB" id="A0A1E3NZ31"/>
<evidence type="ECO:0000256" key="7">
    <source>
        <dbReference type="ARBA" id="ARBA00023274"/>
    </source>
</evidence>
<feature type="compositionally biased region" description="Basic and acidic residues" evidence="8">
    <location>
        <begin position="49"/>
        <end position="60"/>
    </location>
</feature>
<dbReference type="InterPro" id="IPR051898">
    <property type="entry name" value="Ribosome_Assembly_3"/>
</dbReference>
<dbReference type="Proteomes" id="UP000094112">
    <property type="component" value="Unassembled WGS sequence"/>
</dbReference>
<dbReference type="PANTHER" id="PTHR28127:SF1">
    <property type="entry name" value="RIBOSOME ASSEMBLY PROTEIN 3"/>
    <property type="match status" value="1"/>
</dbReference>
<feature type="region of interest" description="Disordered" evidence="8">
    <location>
        <begin position="1"/>
        <end position="66"/>
    </location>
</feature>
<reference evidence="10 11" key="1">
    <citation type="journal article" date="2016" name="Proc. Natl. Acad. Sci. U.S.A.">
        <title>Comparative genomics of biotechnologically important yeasts.</title>
        <authorList>
            <person name="Riley R."/>
            <person name="Haridas S."/>
            <person name="Wolfe K.H."/>
            <person name="Lopes M.R."/>
            <person name="Hittinger C.T."/>
            <person name="Goeker M."/>
            <person name="Salamov A.A."/>
            <person name="Wisecaver J.H."/>
            <person name="Long T.M."/>
            <person name="Calvey C.H."/>
            <person name="Aerts A.L."/>
            <person name="Barry K.W."/>
            <person name="Choi C."/>
            <person name="Clum A."/>
            <person name="Coughlan A.Y."/>
            <person name="Deshpande S."/>
            <person name="Douglass A.P."/>
            <person name="Hanson S.J."/>
            <person name="Klenk H.-P."/>
            <person name="LaButti K.M."/>
            <person name="Lapidus A."/>
            <person name="Lindquist E.A."/>
            <person name="Lipzen A.M."/>
            <person name="Meier-Kolthoff J.P."/>
            <person name="Ohm R.A."/>
            <person name="Otillar R.P."/>
            <person name="Pangilinan J.L."/>
            <person name="Peng Y."/>
            <person name="Rokas A."/>
            <person name="Rosa C.A."/>
            <person name="Scheuner C."/>
            <person name="Sibirny A.A."/>
            <person name="Slot J.C."/>
            <person name="Stielow J.B."/>
            <person name="Sun H."/>
            <person name="Kurtzman C.P."/>
            <person name="Blackwell M."/>
            <person name="Grigoriev I.V."/>
            <person name="Jeffries T.W."/>
        </authorList>
    </citation>
    <scope>NUCLEOTIDE SEQUENCE [LARGE SCALE GENOMIC DNA]</scope>
    <source>
        <strain evidence="11">ATCC 58044 / CBS 1984 / NCYC 433 / NRRL Y-366-8</strain>
    </source>
</reference>
<evidence type="ECO:0000256" key="5">
    <source>
        <dbReference type="ARBA" id="ARBA00022517"/>
    </source>
</evidence>
<dbReference type="EMBL" id="KV454212">
    <property type="protein sequence ID" value="ODQ58481.1"/>
    <property type="molecule type" value="Genomic_DNA"/>
</dbReference>
<accession>A0A1E3NZ31</accession>
<feature type="compositionally biased region" description="Low complexity" evidence="8">
    <location>
        <begin position="32"/>
        <end position="41"/>
    </location>
</feature>
<comment type="function">
    <text evidence="1">Required for efficient biogenesis of the 60S ribosomal subunit.</text>
</comment>
<evidence type="ECO:0000313" key="10">
    <source>
        <dbReference type="EMBL" id="ODQ58481.1"/>
    </source>
</evidence>
<keyword evidence="5" id="KW-0690">Ribosome biogenesis</keyword>
<dbReference type="GO" id="GO:0005730">
    <property type="term" value="C:nucleolus"/>
    <property type="evidence" value="ECO:0007669"/>
    <property type="project" value="UniProtKB-SubCell"/>
</dbReference>
<dbReference type="PANTHER" id="PTHR28127">
    <property type="entry name" value="RIBOSOME ASSEMBLY PROTEIN 3"/>
    <property type="match status" value="1"/>
</dbReference>
<evidence type="ECO:0000259" key="9">
    <source>
        <dbReference type="Pfam" id="PF14615"/>
    </source>
</evidence>
<sequence length="183" mass="20727">MSKIIPKNDKETKPKANRRRRKKRRTEDFSDSSDSSSSSSESENELDDQPDKIDDNKESIDADGDMAVLSDTEINIEEEELNKDPSFGNIKNKLKTVELTSTALNKGNNKNINLNQVENIINQGNKQLENEYLSLMFENYGDDIDQIRKAPDFNERSLTILANVLKNGNNIFDEETLKAVVGN</sequence>